<dbReference type="InterPro" id="IPR021823">
    <property type="entry name" value="DUF3408"/>
</dbReference>
<sequence length="90" mass="10474">METNKKTAGAKKTGKTYSAKFLKRSKMKGRGDKAIYVSPEYHEKLTHIVKVIGKSEIPLYAILDNILEHHFELFSEEIIKEYNKKFKPLF</sequence>
<organism evidence="1 2">
    <name type="scientific">Elizabethkingia anophelis NUHP1</name>
    <dbReference type="NCBI Taxonomy" id="1338011"/>
    <lineage>
        <taxon>Bacteria</taxon>
        <taxon>Pseudomonadati</taxon>
        <taxon>Bacteroidota</taxon>
        <taxon>Flavobacteriia</taxon>
        <taxon>Flavobacteriales</taxon>
        <taxon>Weeksellaceae</taxon>
        <taxon>Elizabethkingia</taxon>
    </lineage>
</organism>
<dbReference type="Proteomes" id="UP000028933">
    <property type="component" value="Chromosome"/>
</dbReference>
<dbReference type="RefSeq" id="WP_002979429.1">
    <property type="nucleotide sequence ID" value="NZ_CP007547.1"/>
</dbReference>
<dbReference type="EMBL" id="CP007547">
    <property type="protein sequence ID" value="AIL44258.1"/>
    <property type="molecule type" value="Genomic_DNA"/>
</dbReference>
<protein>
    <submittedName>
        <fullName evidence="1">Conjugative transposon protein TraB</fullName>
    </submittedName>
</protein>
<name>A0A077EC12_9FLAO</name>
<proteinExistence type="predicted"/>
<dbReference type="Pfam" id="PF11888">
    <property type="entry name" value="DUF3408"/>
    <property type="match status" value="1"/>
</dbReference>
<dbReference type="STRING" id="1338011.BD94_0483"/>
<dbReference type="GeneID" id="93022108"/>
<dbReference type="eggNOG" id="ENOG5033VKP">
    <property type="taxonomic scope" value="Bacteria"/>
</dbReference>
<evidence type="ECO:0000313" key="2">
    <source>
        <dbReference type="Proteomes" id="UP000028933"/>
    </source>
</evidence>
<accession>A0A077EC12</accession>
<dbReference type="KEGG" id="eao:BD94_0483"/>
<dbReference type="HOGENOM" id="CLU_109344_3_1_10"/>
<dbReference type="AlphaFoldDB" id="A0A077EC12"/>
<gene>
    <name evidence="1" type="ORF">BD94_0483</name>
</gene>
<evidence type="ECO:0000313" key="1">
    <source>
        <dbReference type="EMBL" id="AIL44258.1"/>
    </source>
</evidence>
<reference evidence="1 2" key="1">
    <citation type="journal article" date="2013" name="Lancet">
        <title>First case of E anophelis outbreak in an intensive-care unit.</title>
        <authorList>
            <person name="Teo J."/>
            <person name="Tan S.Y."/>
            <person name="Tay M."/>
            <person name="Ding Y."/>
            <person name="Kjelleberg S."/>
            <person name="Givskov M."/>
            <person name="Lin R.T."/>
            <person name="Yang L."/>
        </authorList>
    </citation>
    <scope>NUCLEOTIDE SEQUENCE [LARGE SCALE GENOMIC DNA]</scope>
    <source>
        <strain evidence="1 2">NUHP1</strain>
    </source>
</reference>